<dbReference type="AlphaFoldDB" id="A0A443HT62"/>
<dbReference type="InterPro" id="IPR011009">
    <property type="entry name" value="Kinase-like_dom_sf"/>
</dbReference>
<name>A0A443HT62_BYSSP</name>
<keyword evidence="5" id="KW-0496">Mitochondrion</keyword>
<reference evidence="8 9" key="1">
    <citation type="journal article" date="2018" name="Front. Microbiol.">
        <title>Genomic and genetic insights into a cosmopolitan fungus, Paecilomyces variotii (Eurotiales).</title>
        <authorList>
            <person name="Urquhart A.S."/>
            <person name="Mondo S.J."/>
            <person name="Makela M.R."/>
            <person name="Hane J.K."/>
            <person name="Wiebenga A."/>
            <person name="He G."/>
            <person name="Mihaltcheva S."/>
            <person name="Pangilinan J."/>
            <person name="Lipzen A."/>
            <person name="Barry K."/>
            <person name="de Vries R.P."/>
            <person name="Grigoriev I.V."/>
            <person name="Idnurm A."/>
        </authorList>
    </citation>
    <scope>NUCLEOTIDE SEQUENCE [LARGE SCALE GENOMIC DNA]</scope>
    <source>
        <strain evidence="8 9">CBS 101075</strain>
    </source>
</reference>
<dbReference type="InterPro" id="IPR051035">
    <property type="entry name" value="Mito_inheritance_9"/>
</dbReference>
<dbReference type="Proteomes" id="UP000283841">
    <property type="component" value="Unassembled WGS sequence"/>
</dbReference>
<gene>
    <name evidence="8" type="ORF">C8Q69DRAFT_507383</name>
</gene>
<evidence type="ECO:0000256" key="3">
    <source>
        <dbReference type="ARBA" id="ARBA00016197"/>
    </source>
</evidence>
<evidence type="ECO:0000256" key="4">
    <source>
        <dbReference type="ARBA" id="ARBA00022946"/>
    </source>
</evidence>
<dbReference type="GeneID" id="39602163"/>
<dbReference type="InterPro" id="IPR002575">
    <property type="entry name" value="Aminoglycoside_PTrfase"/>
</dbReference>
<dbReference type="PANTHER" id="PTHR36091:SF1">
    <property type="entry name" value="ALTERED INHERITANCE OF MITOCHONDRIA PROTEIN 9, MITOCHONDRIAL"/>
    <property type="match status" value="1"/>
</dbReference>
<evidence type="ECO:0000256" key="5">
    <source>
        <dbReference type="ARBA" id="ARBA00023128"/>
    </source>
</evidence>
<evidence type="ECO:0000313" key="9">
    <source>
        <dbReference type="Proteomes" id="UP000283841"/>
    </source>
</evidence>
<evidence type="ECO:0000256" key="2">
    <source>
        <dbReference type="ARBA" id="ARBA00005543"/>
    </source>
</evidence>
<dbReference type="GO" id="GO:0005739">
    <property type="term" value="C:mitochondrion"/>
    <property type="evidence" value="ECO:0007669"/>
    <property type="project" value="UniProtKB-SubCell"/>
</dbReference>
<evidence type="ECO:0000259" key="7">
    <source>
        <dbReference type="Pfam" id="PF01636"/>
    </source>
</evidence>
<evidence type="ECO:0000256" key="6">
    <source>
        <dbReference type="ARBA" id="ARBA00031849"/>
    </source>
</evidence>
<dbReference type="Gene3D" id="3.90.1200.10">
    <property type="match status" value="1"/>
</dbReference>
<comment type="caution">
    <text evidence="8">The sequence shown here is derived from an EMBL/GenBank/DDBJ whole genome shotgun (WGS) entry which is preliminary data.</text>
</comment>
<comment type="subcellular location">
    <subcellularLocation>
        <location evidence="1">Mitochondrion</location>
    </subcellularLocation>
</comment>
<dbReference type="VEuPathDB" id="FungiDB:C8Q69DRAFT_507383"/>
<sequence length="495" mass="56126">MNRLARVAADSVGASRCVAIKKYPDGMYNKAFLMSMDDGREVVAKVPNPNAGAPHFTTASEVATMDFARRVLETPVPRVYSWNSQAESHPVGAEFIIMDKAEGVPLSQIWGTLALPQKLEVLLAMTHLQKKWLSVSFSHYGSLYYTGDMPPPAGNHYIKDGKVIRDSEFAIGPATGRDWFDAGRSVLGIEKGPWASLTQHLQTVRTREVKAIQSLKPPKQIALFCGPKLYRPDKEKKTTALEWYQQVVDALIPQDTAITRPCLWHNDLHDDNVFVDPRDPEKISGIIDWQSCPISPLFNHNPDPAFLDWDGLEPETLDLAPMPRLSGLSPEERSAAVHEYTMQNVLIAWRKLMLSKNPDLYRAVEFRKTAAYGLMFLAHRMFEYGEAHFQSLMVDLKDTWADLPAVTNDIPFPYDFSEEDLERIKLDSDSAVAGTELVAEVKERMGDLWPDKGFIEHEQYDECKAALHEIKAQILEQLAETDEERAEYERYWPFQ</sequence>
<keyword evidence="9" id="KW-1185">Reference proteome</keyword>
<keyword evidence="8" id="KW-0808">Transferase</keyword>
<protein>
    <recommendedName>
        <fullName evidence="3">Altered inheritance of mitochondria protein 9, mitochondrial</fullName>
    </recommendedName>
    <alternativeName>
        <fullName evidence="6">Found in mitochondrial proteome protein 29</fullName>
    </alternativeName>
</protein>
<dbReference type="GO" id="GO:0016740">
    <property type="term" value="F:transferase activity"/>
    <property type="evidence" value="ECO:0007669"/>
    <property type="project" value="UniProtKB-KW"/>
</dbReference>
<feature type="domain" description="Aminoglycoside phosphotransferase" evidence="7">
    <location>
        <begin position="235"/>
        <end position="296"/>
    </location>
</feature>
<dbReference type="PANTHER" id="PTHR36091">
    <property type="entry name" value="ALTERED INHERITANCE OF MITOCHONDRIA PROTEIN 9, MITOCHONDRIAL"/>
    <property type="match status" value="1"/>
</dbReference>
<dbReference type="EMBL" id="RCNU01000006">
    <property type="protein sequence ID" value="RWQ95008.1"/>
    <property type="molecule type" value="Genomic_DNA"/>
</dbReference>
<dbReference type="RefSeq" id="XP_028484653.1">
    <property type="nucleotide sequence ID" value="XM_028632886.1"/>
</dbReference>
<accession>A0A443HT62</accession>
<organism evidence="8 9">
    <name type="scientific">Byssochlamys spectabilis</name>
    <name type="common">Paecilomyces variotii</name>
    <dbReference type="NCBI Taxonomy" id="264951"/>
    <lineage>
        <taxon>Eukaryota</taxon>
        <taxon>Fungi</taxon>
        <taxon>Dikarya</taxon>
        <taxon>Ascomycota</taxon>
        <taxon>Pezizomycotina</taxon>
        <taxon>Eurotiomycetes</taxon>
        <taxon>Eurotiomycetidae</taxon>
        <taxon>Eurotiales</taxon>
        <taxon>Thermoascaceae</taxon>
        <taxon>Paecilomyces</taxon>
    </lineage>
</organism>
<comment type="similarity">
    <text evidence="2">Belongs to the AIM9 family.</text>
</comment>
<proteinExistence type="inferred from homology"/>
<dbReference type="Pfam" id="PF01636">
    <property type="entry name" value="APH"/>
    <property type="match status" value="1"/>
</dbReference>
<evidence type="ECO:0000313" key="8">
    <source>
        <dbReference type="EMBL" id="RWQ95008.1"/>
    </source>
</evidence>
<dbReference type="SUPFAM" id="SSF56112">
    <property type="entry name" value="Protein kinase-like (PK-like)"/>
    <property type="match status" value="1"/>
</dbReference>
<dbReference type="STRING" id="264951.A0A443HT62"/>
<evidence type="ECO:0000256" key="1">
    <source>
        <dbReference type="ARBA" id="ARBA00004173"/>
    </source>
</evidence>
<keyword evidence="4" id="KW-0809">Transit peptide</keyword>